<organism evidence="2 4">
    <name type="scientific">Siminovitchia sediminis</name>
    <dbReference type="NCBI Taxonomy" id="1274353"/>
    <lineage>
        <taxon>Bacteria</taxon>
        <taxon>Bacillati</taxon>
        <taxon>Bacillota</taxon>
        <taxon>Bacilli</taxon>
        <taxon>Bacillales</taxon>
        <taxon>Bacillaceae</taxon>
        <taxon>Siminovitchia</taxon>
    </lineage>
</organism>
<name>A0ABW4KAV2_9BACI</name>
<reference evidence="2" key="1">
    <citation type="journal article" date="2014" name="Int. J. Syst. Evol. Microbiol.">
        <title>Complete genome of a new Firmicutes species belonging to the dominant human colonic microbiota ('Ruminococcus bicirculans') reveals two chromosomes and a selective capacity to utilize plant glucans.</title>
        <authorList>
            <consortium name="NISC Comparative Sequencing Program"/>
            <person name="Wegmann U."/>
            <person name="Louis P."/>
            <person name="Goesmann A."/>
            <person name="Henrissat B."/>
            <person name="Duncan S.H."/>
            <person name="Flint H.J."/>
        </authorList>
    </citation>
    <scope>NUCLEOTIDE SEQUENCE</scope>
    <source>
        <strain evidence="2">CGMCC 1.12412</strain>
    </source>
</reference>
<evidence type="ECO:0000313" key="3">
    <source>
        <dbReference type="EMBL" id="MFD1708843.1"/>
    </source>
</evidence>
<comment type="caution">
    <text evidence="2">The sequence shown here is derived from an EMBL/GenBank/DDBJ whole genome shotgun (WGS) entry which is preliminary data.</text>
</comment>
<dbReference type="Proteomes" id="UP001597301">
    <property type="component" value="Unassembled WGS sequence"/>
</dbReference>
<feature type="region of interest" description="Disordered" evidence="1">
    <location>
        <begin position="23"/>
        <end position="68"/>
    </location>
</feature>
<proteinExistence type="predicted"/>
<protein>
    <submittedName>
        <fullName evidence="2">Uncharacterized protein</fullName>
    </submittedName>
</protein>
<evidence type="ECO:0000313" key="2">
    <source>
        <dbReference type="EMBL" id="MFD1705344.1"/>
    </source>
</evidence>
<sequence>MKRTDGGKDCVLTWGGLAGTPSTLGNLSSDGQLNSQKSADAIVPPGLRQVGRAEQLRENRTLASSHLC</sequence>
<dbReference type="EMBL" id="JBHUEO010000003">
    <property type="protein sequence ID" value="MFD1705344.1"/>
    <property type="molecule type" value="Genomic_DNA"/>
</dbReference>
<evidence type="ECO:0000256" key="1">
    <source>
        <dbReference type="SAM" id="MobiDB-lite"/>
    </source>
</evidence>
<accession>A0ABW4KAV2</accession>
<keyword evidence="4" id="KW-1185">Reference proteome</keyword>
<reference evidence="2" key="3">
    <citation type="submission" date="2024-09" db="EMBL/GenBank/DDBJ databases">
        <authorList>
            <person name="Sun Q."/>
            <person name="Mori K."/>
        </authorList>
    </citation>
    <scope>NUCLEOTIDE SEQUENCE</scope>
    <source>
        <strain evidence="2">CGMCC 1.12412</strain>
    </source>
</reference>
<gene>
    <name evidence="2" type="ORF">ACFSCZ_01090</name>
    <name evidence="3" type="ORF">ACFSCZ_19390</name>
</gene>
<dbReference type="RefSeq" id="WP_380771685.1">
    <property type="nucleotide sequence ID" value="NZ_JBHUEO010000003.1"/>
</dbReference>
<reference evidence="4" key="2">
    <citation type="journal article" date="2019" name="Int. J. Syst. Evol. Microbiol.">
        <title>The Global Catalogue of Microorganisms (GCM) 10K type strain sequencing project: providing services to taxonomists for standard genome sequencing and annotation.</title>
        <authorList>
            <consortium name="The Broad Institute Genomics Platform"/>
            <consortium name="The Broad Institute Genome Sequencing Center for Infectious Disease"/>
            <person name="Wu L."/>
            <person name="Ma J."/>
        </authorList>
    </citation>
    <scope>NUCLEOTIDE SEQUENCE [LARGE SCALE GENOMIC DNA]</scope>
    <source>
        <strain evidence="4">CGMCC 1.12295</strain>
    </source>
</reference>
<evidence type="ECO:0000313" key="4">
    <source>
        <dbReference type="Proteomes" id="UP001597301"/>
    </source>
</evidence>
<dbReference type="EMBL" id="JBHUEO010000121">
    <property type="protein sequence ID" value="MFD1708843.1"/>
    <property type="molecule type" value="Genomic_DNA"/>
</dbReference>
<feature type="compositionally biased region" description="Polar residues" evidence="1">
    <location>
        <begin position="23"/>
        <end position="38"/>
    </location>
</feature>